<evidence type="ECO:0000256" key="1">
    <source>
        <dbReference type="SAM" id="Coils"/>
    </source>
</evidence>
<dbReference type="Proteomes" id="UP000790580">
    <property type="component" value="Unassembled WGS sequence"/>
</dbReference>
<evidence type="ECO:0000313" key="4">
    <source>
        <dbReference type="Proteomes" id="UP000790580"/>
    </source>
</evidence>
<sequence length="73" mass="8320">MDNAMDLMVIIAPIIAPFATAIIITMVALQHKRKVLELKNDTNIDVIELSKKIDQLTTKVDELTNELQREKKM</sequence>
<keyword evidence="4" id="KW-1185">Reference proteome</keyword>
<keyword evidence="2" id="KW-0472">Membrane</keyword>
<feature type="transmembrane region" description="Helical" evidence="2">
    <location>
        <begin position="6"/>
        <end position="29"/>
    </location>
</feature>
<dbReference type="EMBL" id="JAHQCR010000087">
    <property type="protein sequence ID" value="MBU9723823.1"/>
    <property type="molecule type" value="Genomic_DNA"/>
</dbReference>
<comment type="caution">
    <text evidence="3">The sequence shown here is derived from an EMBL/GenBank/DDBJ whole genome shotgun (WGS) entry which is preliminary data.</text>
</comment>
<name>A0ABS6JZ18_9BACI</name>
<organism evidence="3 4">
    <name type="scientific">Evansella alkalicola</name>
    <dbReference type="NCBI Taxonomy" id="745819"/>
    <lineage>
        <taxon>Bacteria</taxon>
        <taxon>Bacillati</taxon>
        <taxon>Bacillota</taxon>
        <taxon>Bacilli</taxon>
        <taxon>Bacillales</taxon>
        <taxon>Bacillaceae</taxon>
        <taxon>Evansella</taxon>
    </lineage>
</organism>
<keyword evidence="2" id="KW-1133">Transmembrane helix</keyword>
<accession>A0ABS6JZ18</accession>
<evidence type="ECO:0000313" key="3">
    <source>
        <dbReference type="EMBL" id="MBU9723823.1"/>
    </source>
</evidence>
<keyword evidence="1" id="KW-0175">Coiled coil</keyword>
<feature type="coiled-coil region" evidence="1">
    <location>
        <begin position="46"/>
        <end position="73"/>
    </location>
</feature>
<reference evidence="3 4" key="1">
    <citation type="submission" date="2021-06" db="EMBL/GenBank/DDBJ databases">
        <title>Bacillus sp. RD4P76, an endophyte from a halophyte.</title>
        <authorList>
            <person name="Sun J.-Q."/>
        </authorList>
    </citation>
    <scope>NUCLEOTIDE SEQUENCE [LARGE SCALE GENOMIC DNA]</scope>
    <source>
        <strain evidence="3 4">JCM 17098</strain>
    </source>
</reference>
<protein>
    <recommendedName>
        <fullName evidence="5">Phage shock protein B</fullName>
    </recommendedName>
</protein>
<keyword evidence="2" id="KW-0812">Transmembrane</keyword>
<proteinExistence type="predicted"/>
<evidence type="ECO:0000256" key="2">
    <source>
        <dbReference type="SAM" id="Phobius"/>
    </source>
</evidence>
<evidence type="ECO:0008006" key="5">
    <source>
        <dbReference type="Google" id="ProtNLM"/>
    </source>
</evidence>
<dbReference type="RefSeq" id="WP_088073856.1">
    <property type="nucleotide sequence ID" value="NZ_JAHQCR010000087.1"/>
</dbReference>
<gene>
    <name evidence="3" type="ORF">KS407_20600</name>
</gene>